<dbReference type="GO" id="GO:0015074">
    <property type="term" value="P:DNA integration"/>
    <property type="evidence" value="ECO:0007669"/>
    <property type="project" value="InterPro"/>
</dbReference>
<name>F8CNZ4_MYXFH</name>
<dbReference type="GO" id="GO:0003676">
    <property type="term" value="F:nucleic acid binding"/>
    <property type="evidence" value="ECO:0007669"/>
    <property type="project" value="InterPro"/>
</dbReference>
<dbReference type="Pfam" id="PF00665">
    <property type="entry name" value="rve"/>
    <property type="match status" value="1"/>
</dbReference>
<dbReference type="Proteomes" id="UP000000488">
    <property type="component" value="Chromosome"/>
</dbReference>
<accession>F8CNZ4</accession>
<dbReference type="PROSITE" id="PS50994">
    <property type="entry name" value="INTEGRASE"/>
    <property type="match status" value="1"/>
</dbReference>
<dbReference type="InterPro" id="IPR009057">
    <property type="entry name" value="Homeodomain-like_sf"/>
</dbReference>
<reference evidence="3 5" key="1">
    <citation type="journal article" date="2011" name="J. Bacteriol.">
        <title>Genome sequence of the halotolerant marine bacterium Myxococcus fulvus HW-1.</title>
        <authorList>
            <person name="Li Z.F."/>
            <person name="Li X."/>
            <person name="Liu H."/>
            <person name="Liu X."/>
            <person name="Han K."/>
            <person name="Wu Z.H."/>
            <person name="Hu W."/>
            <person name="Li F.F."/>
            <person name="Li Y.Z."/>
        </authorList>
    </citation>
    <scope>NUCLEOTIDE SEQUENCE [LARGE SCALE GENOMIC DNA]</scope>
    <source>
        <strain evidence="5">ATCC BAA-855 / HW-1</strain>
        <strain evidence="3">HW-1</strain>
    </source>
</reference>
<dbReference type="PANTHER" id="PTHR35004:SF6">
    <property type="entry name" value="TRANSPOSASE"/>
    <property type="match status" value="1"/>
</dbReference>
<dbReference type="Gene3D" id="3.30.420.10">
    <property type="entry name" value="Ribonuclease H-like superfamily/Ribonuclease H"/>
    <property type="match status" value="1"/>
</dbReference>
<dbReference type="KEGG" id="mfu:LILAB_17355"/>
<dbReference type="AlphaFoldDB" id="F8CNZ4"/>
<dbReference type="InterPro" id="IPR001584">
    <property type="entry name" value="Integrase_cat-core"/>
</dbReference>
<dbReference type="KEGG" id="mfu:LILAB_21910"/>
<organism evidence="3 5">
    <name type="scientific">Myxococcus fulvus (strain ATCC BAA-855 / HW-1)</name>
    <dbReference type="NCBI Taxonomy" id="483219"/>
    <lineage>
        <taxon>Bacteria</taxon>
        <taxon>Pseudomonadati</taxon>
        <taxon>Myxococcota</taxon>
        <taxon>Myxococcia</taxon>
        <taxon>Myxococcales</taxon>
        <taxon>Cystobacterineae</taxon>
        <taxon>Myxococcaceae</taxon>
        <taxon>Myxococcus</taxon>
    </lineage>
</organism>
<protein>
    <submittedName>
        <fullName evidence="3">Putative transposase</fullName>
    </submittedName>
</protein>
<dbReference type="HOGENOM" id="CLU_038364_0_0_7"/>
<evidence type="ECO:0000256" key="1">
    <source>
        <dbReference type="SAM" id="MobiDB-lite"/>
    </source>
</evidence>
<gene>
    <name evidence="3" type="ordered locus">LILAB_17355</name>
    <name evidence="4" type="ordered locus">LILAB_21910</name>
</gene>
<dbReference type="EMBL" id="CP002830">
    <property type="protein sequence ID" value="AEI66281.1"/>
    <property type="molecule type" value="Genomic_DNA"/>
</dbReference>
<dbReference type="InterPro" id="IPR036397">
    <property type="entry name" value="RNaseH_sf"/>
</dbReference>
<dbReference type="STRING" id="483219.LILAB_17355"/>
<evidence type="ECO:0000313" key="5">
    <source>
        <dbReference type="Proteomes" id="UP000000488"/>
    </source>
</evidence>
<proteinExistence type="predicted"/>
<feature type="region of interest" description="Disordered" evidence="1">
    <location>
        <begin position="408"/>
        <end position="432"/>
    </location>
</feature>
<dbReference type="SUPFAM" id="SSF53098">
    <property type="entry name" value="Ribonuclease H-like"/>
    <property type="match status" value="1"/>
</dbReference>
<dbReference type="SUPFAM" id="SSF46689">
    <property type="entry name" value="Homeodomain-like"/>
    <property type="match status" value="1"/>
</dbReference>
<evidence type="ECO:0000313" key="4">
    <source>
        <dbReference type="EMBL" id="AEI66281.1"/>
    </source>
</evidence>
<dbReference type="eggNOG" id="COG2801">
    <property type="taxonomic scope" value="Bacteria"/>
</dbReference>
<dbReference type="PANTHER" id="PTHR35004">
    <property type="entry name" value="TRANSPOSASE RV3428C-RELATED"/>
    <property type="match status" value="1"/>
</dbReference>
<dbReference type="Pfam" id="PF13565">
    <property type="entry name" value="HTH_32"/>
    <property type="match status" value="1"/>
</dbReference>
<dbReference type="InterPro" id="IPR012337">
    <property type="entry name" value="RNaseH-like_sf"/>
</dbReference>
<evidence type="ECO:0000259" key="2">
    <source>
        <dbReference type="PROSITE" id="PS50994"/>
    </source>
</evidence>
<feature type="domain" description="Integrase catalytic" evidence="2">
    <location>
        <begin position="161"/>
        <end position="327"/>
    </location>
</feature>
<sequence>MDELVPKDYGEEIAVFRSQVIGPVVHRQLTRGELRGALRELAGQKFRPPGAERTRHFSVPTLERWYYRFRKHGLAALRPQPRKDAGRAKALDERQKQLLCDVRREHPSASAELIVATLVRQGSVREGAVSAATVRRLLAERGLDRVSLRGTNEGLERRRWEAAYPGALWHGDVCHGPVLTGGTKWAPLRIHALLDDRSRYVVALEARSSEREDDMLGLLVRAARQHGVPETLYLDNGSTYSGKTLATACPRLGIALVHARPNKPQARGKMERFWRTLREGCLDHLDRSLSLAEVQRRLDTFLARHYHSQPHASLMGDTPGLVWGTHQTRLVSESQLAEALTVRARRRVSRDGVVSLDGRLFEVRHGFLAGRLVNVASCLVEGLPASVRVEHDGRCYELQPLDVQANARAHRARSPVPPASSVPFDPTAPDLE</sequence>
<dbReference type="EMBL" id="CP002830">
    <property type="protein sequence ID" value="AEI65373.1"/>
    <property type="molecule type" value="Genomic_DNA"/>
</dbReference>
<evidence type="ECO:0000313" key="3">
    <source>
        <dbReference type="EMBL" id="AEI65373.1"/>
    </source>
</evidence>